<dbReference type="Proteomes" id="UP000008635">
    <property type="component" value="Chromosome"/>
</dbReference>
<reference evidence="4" key="2">
    <citation type="submission" date="2011-01" db="EMBL/GenBank/DDBJ databases">
        <title>The complete genome of Deinococcus maricopensis DSM 21211.</title>
        <authorList>
            <consortium name="US DOE Joint Genome Institute (JGI-PGF)"/>
            <person name="Lucas S."/>
            <person name="Copeland A."/>
            <person name="Lapidus A."/>
            <person name="Goodwin L."/>
            <person name="Pitluck S."/>
            <person name="Kyrpides N."/>
            <person name="Mavromatis K."/>
            <person name="Pagani I."/>
            <person name="Ivanova N."/>
            <person name="Ovchinnikova G."/>
            <person name="Zeytun A."/>
            <person name="Detter J.C."/>
            <person name="Han C."/>
            <person name="Land M."/>
            <person name="Hauser L."/>
            <person name="Markowitz V."/>
            <person name="Cheng J.-F."/>
            <person name="Hugenholtz P."/>
            <person name="Woyke T."/>
            <person name="Wu D."/>
            <person name="Pukall R."/>
            <person name="Gehrich-Schroeter G."/>
            <person name="Brambilla E."/>
            <person name="Klenk H.-P."/>
            <person name="Eisen J.A."/>
        </authorList>
    </citation>
    <scope>NUCLEOTIDE SEQUENCE [LARGE SCALE GENOMIC DNA]</scope>
    <source>
        <strain evidence="4">DSM 21211 / LMG 22137 / NRRL B-23946 / LB-34</strain>
    </source>
</reference>
<organism evidence="3 4">
    <name type="scientific">Deinococcus maricopensis (strain DSM 21211 / LMG 22137 / NRRL B-23946 / LB-34)</name>
    <dbReference type="NCBI Taxonomy" id="709986"/>
    <lineage>
        <taxon>Bacteria</taxon>
        <taxon>Thermotogati</taxon>
        <taxon>Deinococcota</taxon>
        <taxon>Deinococci</taxon>
        <taxon>Deinococcales</taxon>
        <taxon>Deinococcaceae</taxon>
        <taxon>Deinococcus</taxon>
    </lineage>
</organism>
<gene>
    <name evidence="3" type="ordered locus">Deima_0293</name>
</gene>
<dbReference type="HOGENOM" id="CLU_059923_1_0_0"/>
<dbReference type="SUPFAM" id="SSF52540">
    <property type="entry name" value="P-loop containing nucleoside triphosphate hydrolases"/>
    <property type="match status" value="1"/>
</dbReference>
<dbReference type="PANTHER" id="PTHR47545">
    <property type="entry name" value="MULTIFUNCTIONAL CCA PROTEIN"/>
    <property type="match status" value="1"/>
</dbReference>
<feature type="domain" description="HD" evidence="2">
    <location>
        <begin position="50"/>
        <end position="154"/>
    </location>
</feature>
<dbReference type="AlphaFoldDB" id="E8U4B7"/>
<accession>E8U4B7</accession>
<keyword evidence="3" id="KW-0378">Hydrolase</keyword>
<dbReference type="PANTHER" id="PTHR47545:SF1">
    <property type="entry name" value="MULTIFUNCTIONAL CCA PROTEIN"/>
    <property type="match status" value="1"/>
</dbReference>
<reference evidence="3 4" key="1">
    <citation type="journal article" date="2011" name="Stand. Genomic Sci.">
        <title>Complete genome sequence of Deinococcus maricopensis type strain (LB-34).</title>
        <authorList>
            <person name="Pukall R."/>
            <person name="Zeytun A."/>
            <person name="Lucas S."/>
            <person name="Lapidus A."/>
            <person name="Hammon N."/>
            <person name="Deshpande S."/>
            <person name="Nolan M."/>
            <person name="Cheng J.F."/>
            <person name="Pitluck S."/>
            <person name="Liolios K."/>
            <person name="Pagani I."/>
            <person name="Mikhailova N."/>
            <person name="Ivanova N."/>
            <person name="Mavromatis K."/>
            <person name="Pati A."/>
            <person name="Tapia R."/>
            <person name="Han C."/>
            <person name="Goodwin L."/>
            <person name="Chen A."/>
            <person name="Palaniappan K."/>
            <person name="Land M."/>
            <person name="Hauser L."/>
            <person name="Chang Y.J."/>
            <person name="Jeffries C.D."/>
            <person name="Brambilla E.M."/>
            <person name="Rohde M."/>
            <person name="Goker M."/>
            <person name="Detter J.C."/>
            <person name="Woyke T."/>
            <person name="Bristow J."/>
            <person name="Eisen J.A."/>
            <person name="Markowitz V."/>
            <person name="Hugenholtz P."/>
            <person name="Kyrpides N.C."/>
            <person name="Klenk H.P."/>
        </authorList>
    </citation>
    <scope>NUCLEOTIDE SEQUENCE [LARGE SCALE GENOMIC DNA]</scope>
    <source>
        <strain evidence="4">DSM 21211 / LMG 22137 / NRRL B-23946 / LB-34</strain>
    </source>
</reference>
<protein>
    <submittedName>
        <fullName evidence="3">Metal dependent phosphohydrolase</fullName>
    </submittedName>
</protein>
<dbReference type="eggNOG" id="COG4639">
    <property type="taxonomic scope" value="Bacteria"/>
</dbReference>
<evidence type="ECO:0000313" key="3">
    <source>
        <dbReference type="EMBL" id="ADV65954.1"/>
    </source>
</evidence>
<keyword evidence="4" id="KW-1185">Reference proteome</keyword>
<dbReference type="InterPro" id="IPR003607">
    <property type="entry name" value="HD/PDEase_dom"/>
</dbReference>
<sequence>MNAFLNGLRAGDQPDLAAFTRELGAALPLLAELPRTPQDPEWHGEGDVGTHTDLVLQETYHLADTHALSGDARLTLVLAAALHDLGKPLVTRRDDSRGTPRIVSPRHADRGRSYLAYRLPELDLPHAVTRDVMALVGHHHDLARTLTDGSLRAYRRLARQVDLQALYLLEVADTRGRVSADRDSKLEDLELFRLGAQEYGVWDATDPYAEWRADIQAQLRGFPDAYVDLTLESGILDHEAGLISTPHEAVARAYAARAGFPDLTVTVGPSGAGKSAWVAAHYPDHAVVSLDALRDELAGRRADQSVNGRVLQAAKEQLRVALRARRPVVWDATNTRRDFRGVPLRLGFEYGALTTLAVFQPPLSTVFERNPARTHAVPAHVVAAQVDLLEFPYRPEAHRTRVIGEYGETLDHSGFSRPPRP</sequence>
<proteinExistence type="predicted"/>
<dbReference type="KEGG" id="dmr:Deima_0293"/>
<dbReference type="Gene3D" id="3.40.50.300">
    <property type="entry name" value="P-loop containing nucleotide triphosphate hydrolases"/>
    <property type="match status" value="1"/>
</dbReference>
<name>E8U4B7_DEIML</name>
<evidence type="ECO:0000313" key="4">
    <source>
        <dbReference type="Proteomes" id="UP000008635"/>
    </source>
</evidence>
<dbReference type="GO" id="GO:0000166">
    <property type="term" value="F:nucleotide binding"/>
    <property type="evidence" value="ECO:0007669"/>
    <property type="project" value="UniProtKB-KW"/>
</dbReference>
<dbReference type="STRING" id="709986.Deima_0293"/>
<dbReference type="GO" id="GO:0016787">
    <property type="term" value="F:hydrolase activity"/>
    <property type="evidence" value="ECO:0007669"/>
    <property type="project" value="UniProtKB-KW"/>
</dbReference>
<dbReference type="SUPFAM" id="SSF109604">
    <property type="entry name" value="HD-domain/PDEase-like"/>
    <property type="match status" value="1"/>
</dbReference>
<evidence type="ECO:0000256" key="1">
    <source>
        <dbReference type="ARBA" id="ARBA00022741"/>
    </source>
</evidence>
<dbReference type="Pfam" id="PF01966">
    <property type="entry name" value="HD"/>
    <property type="match status" value="1"/>
</dbReference>
<dbReference type="RefSeq" id="WP_013555459.1">
    <property type="nucleotide sequence ID" value="NC_014958.1"/>
</dbReference>
<dbReference type="Pfam" id="PF13671">
    <property type="entry name" value="AAA_33"/>
    <property type="match status" value="1"/>
</dbReference>
<dbReference type="Gene3D" id="1.10.3090.10">
    <property type="entry name" value="cca-adding enzyme, domain 2"/>
    <property type="match status" value="1"/>
</dbReference>
<dbReference type="InterPro" id="IPR050124">
    <property type="entry name" value="tRNA_CCA-adding_enzyme"/>
</dbReference>
<dbReference type="CDD" id="cd00077">
    <property type="entry name" value="HDc"/>
    <property type="match status" value="1"/>
</dbReference>
<dbReference type="InterPro" id="IPR006674">
    <property type="entry name" value="HD_domain"/>
</dbReference>
<dbReference type="EMBL" id="CP002454">
    <property type="protein sequence ID" value="ADV65954.1"/>
    <property type="molecule type" value="Genomic_DNA"/>
</dbReference>
<dbReference type="OrthoDB" id="9805698at2"/>
<dbReference type="InterPro" id="IPR027417">
    <property type="entry name" value="P-loop_NTPase"/>
</dbReference>
<evidence type="ECO:0000259" key="2">
    <source>
        <dbReference type="Pfam" id="PF01966"/>
    </source>
</evidence>
<keyword evidence="1" id="KW-0547">Nucleotide-binding</keyword>